<evidence type="ECO:0000256" key="4">
    <source>
        <dbReference type="SAM" id="MobiDB-lite"/>
    </source>
</evidence>
<evidence type="ECO:0000313" key="7">
    <source>
        <dbReference type="Proteomes" id="UP000732377"/>
    </source>
</evidence>
<dbReference type="PANTHER" id="PTHR45772">
    <property type="entry name" value="CONSERVED COMPONENT OF ABC TRANSPORTER FOR NATURAL AMINO ACIDS-RELATED"/>
    <property type="match status" value="1"/>
</dbReference>
<accession>A0A953LII9</accession>
<evidence type="ECO:0000313" key="6">
    <source>
        <dbReference type="EMBL" id="MBY6276124.1"/>
    </source>
</evidence>
<dbReference type="GO" id="GO:0016887">
    <property type="term" value="F:ATP hydrolysis activity"/>
    <property type="evidence" value="ECO:0007669"/>
    <property type="project" value="InterPro"/>
</dbReference>
<dbReference type="PANTHER" id="PTHR45772:SF3">
    <property type="entry name" value="ABC TRANSPORTER ATP-BINDING PROTEIN"/>
    <property type="match status" value="1"/>
</dbReference>
<dbReference type="PROSITE" id="PS50893">
    <property type="entry name" value="ABC_TRANSPORTER_2"/>
    <property type="match status" value="1"/>
</dbReference>
<dbReference type="GO" id="GO:0005886">
    <property type="term" value="C:plasma membrane"/>
    <property type="evidence" value="ECO:0007669"/>
    <property type="project" value="TreeGrafter"/>
</dbReference>
<evidence type="ECO:0000256" key="2">
    <source>
        <dbReference type="ARBA" id="ARBA00022741"/>
    </source>
</evidence>
<name>A0A953LII9_SYMTR</name>
<dbReference type="Gene3D" id="3.40.50.300">
    <property type="entry name" value="P-loop containing nucleotide triphosphate hydrolases"/>
    <property type="match status" value="1"/>
</dbReference>
<dbReference type="FunFam" id="3.40.50.300:FF:000421">
    <property type="entry name" value="Branched-chain amino acid ABC transporter ATP-binding protein"/>
    <property type="match status" value="1"/>
</dbReference>
<dbReference type="InterPro" id="IPR027417">
    <property type="entry name" value="P-loop_NTPase"/>
</dbReference>
<dbReference type="InterPro" id="IPR032823">
    <property type="entry name" value="BCA_ABC_TP_C"/>
</dbReference>
<dbReference type="Pfam" id="PF00005">
    <property type="entry name" value="ABC_tran"/>
    <property type="match status" value="1"/>
</dbReference>
<evidence type="ECO:0000256" key="3">
    <source>
        <dbReference type="ARBA" id="ARBA00022840"/>
    </source>
</evidence>
<dbReference type="CDD" id="cd03219">
    <property type="entry name" value="ABC_Mj1267_LivG_branched"/>
    <property type="match status" value="1"/>
</dbReference>
<dbReference type="InterPro" id="IPR003593">
    <property type="entry name" value="AAA+_ATPase"/>
</dbReference>
<dbReference type="InterPro" id="IPR017871">
    <property type="entry name" value="ABC_transporter-like_CS"/>
</dbReference>
<dbReference type="InterPro" id="IPR051120">
    <property type="entry name" value="ABC_AA/LPS_Transport"/>
</dbReference>
<keyword evidence="3 6" id="KW-0067">ATP-binding</keyword>
<gene>
    <name evidence="6" type="ORF">CWE10_07875</name>
</gene>
<evidence type="ECO:0000256" key="1">
    <source>
        <dbReference type="ARBA" id="ARBA00022448"/>
    </source>
</evidence>
<organism evidence="6 7">
    <name type="scientific">Symbiobacterium thermophilum</name>
    <dbReference type="NCBI Taxonomy" id="2734"/>
    <lineage>
        <taxon>Bacteria</taxon>
        <taxon>Bacillati</taxon>
        <taxon>Bacillota</taxon>
        <taxon>Clostridia</taxon>
        <taxon>Eubacteriales</taxon>
        <taxon>Symbiobacteriaceae</taxon>
        <taxon>Symbiobacterium</taxon>
    </lineage>
</organism>
<proteinExistence type="predicted"/>
<keyword evidence="1" id="KW-0813">Transport</keyword>
<protein>
    <submittedName>
        <fullName evidence="6">ABC transporter ATP-binding protein</fullName>
    </submittedName>
</protein>
<reference evidence="6" key="1">
    <citation type="submission" date="2017-11" db="EMBL/GenBank/DDBJ databases">
        <title>Three new genomes from thermophilic consortium.</title>
        <authorList>
            <person name="Quaggio R."/>
            <person name="Amgarten D."/>
            <person name="Setubal J.C."/>
        </authorList>
    </citation>
    <scope>NUCLEOTIDE SEQUENCE</scope>
    <source>
        <strain evidence="6">ZCTH01-B2</strain>
    </source>
</reference>
<dbReference type="AlphaFoldDB" id="A0A953LII9"/>
<dbReference type="SMART" id="SM00382">
    <property type="entry name" value="AAA"/>
    <property type="match status" value="1"/>
</dbReference>
<dbReference type="GO" id="GO:0005524">
    <property type="term" value="F:ATP binding"/>
    <property type="evidence" value="ECO:0007669"/>
    <property type="project" value="UniProtKB-KW"/>
</dbReference>
<dbReference type="EMBL" id="PIUK01000060">
    <property type="protein sequence ID" value="MBY6276124.1"/>
    <property type="molecule type" value="Genomic_DNA"/>
</dbReference>
<evidence type="ECO:0000259" key="5">
    <source>
        <dbReference type="PROSITE" id="PS50893"/>
    </source>
</evidence>
<feature type="domain" description="ABC transporter" evidence="5">
    <location>
        <begin position="7"/>
        <end position="250"/>
    </location>
</feature>
<dbReference type="PROSITE" id="PS00211">
    <property type="entry name" value="ABC_TRANSPORTER_1"/>
    <property type="match status" value="1"/>
</dbReference>
<dbReference type="SUPFAM" id="SSF52540">
    <property type="entry name" value="P-loop containing nucleoside triphosphate hydrolases"/>
    <property type="match status" value="1"/>
</dbReference>
<dbReference type="RefSeq" id="WP_273379112.1">
    <property type="nucleotide sequence ID" value="NZ_PIUK01000060.1"/>
</dbReference>
<dbReference type="Proteomes" id="UP000732377">
    <property type="component" value="Unassembled WGS sequence"/>
</dbReference>
<dbReference type="InterPro" id="IPR003439">
    <property type="entry name" value="ABC_transporter-like_ATP-bd"/>
</dbReference>
<sequence>MEPEIILETVDVAKSFGGLAANAGISIKVPARTLRTVIGPNGAGKTTLFNLISGIYKPTAGRILFRGEDITGLPPHRIARKGIGRSFQITNLFPELTVLENVRLAAQARGRHSWHLWRSAEALREYAEKAEEALRTVGLLHRARALARELAHGEKRKLEIAILLATDPVVMLLDEPTAGMSREEVPGIIEVIERIKAQRSRTILMVEHKMDIVLGISDAITVLAQGEVIAEGTPAEIVANEAVQAAYLGTTHGYTLAGSRGRQGADPGRKAPDIPAAQARS</sequence>
<keyword evidence="2" id="KW-0547">Nucleotide-binding</keyword>
<comment type="caution">
    <text evidence="6">The sequence shown here is derived from an EMBL/GenBank/DDBJ whole genome shotgun (WGS) entry which is preliminary data.</text>
</comment>
<feature type="region of interest" description="Disordered" evidence="4">
    <location>
        <begin position="258"/>
        <end position="281"/>
    </location>
</feature>
<dbReference type="Pfam" id="PF12399">
    <property type="entry name" value="BCA_ABC_TP_C"/>
    <property type="match status" value="1"/>
</dbReference>